<dbReference type="InterPro" id="IPR008966">
    <property type="entry name" value="Adhesion_dom_sf"/>
</dbReference>
<evidence type="ECO:0000256" key="3">
    <source>
        <dbReference type="ARBA" id="ARBA00022729"/>
    </source>
</evidence>
<dbReference type="Proteomes" id="UP000814003">
    <property type="component" value="Unassembled WGS sequence"/>
</dbReference>
<dbReference type="InterPro" id="IPR036937">
    <property type="entry name" value="Adhesion_dom_fimbrial_sf"/>
</dbReference>
<evidence type="ECO:0000256" key="1">
    <source>
        <dbReference type="ARBA" id="ARBA00004561"/>
    </source>
</evidence>
<feature type="domain" description="Fimbrial-type adhesion" evidence="6">
    <location>
        <begin position="38"/>
        <end position="192"/>
    </location>
</feature>
<evidence type="ECO:0000313" key="7">
    <source>
        <dbReference type="EMBL" id="MCF5109125.1"/>
    </source>
</evidence>
<dbReference type="RefSeq" id="WP_099170247.1">
    <property type="nucleotide sequence ID" value="NZ_JAAQYN010000042.1"/>
</dbReference>
<dbReference type="EMBL" id="WKED01000042">
    <property type="protein sequence ID" value="MCF5109125.1"/>
    <property type="molecule type" value="Genomic_DNA"/>
</dbReference>
<accession>A0ABS9F9V4</accession>
<evidence type="ECO:0000259" key="6">
    <source>
        <dbReference type="Pfam" id="PF00419"/>
    </source>
</evidence>
<comment type="similarity">
    <text evidence="2">Belongs to the fimbrial protein family.</text>
</comment>
<evidence type="ECO:0000256" key="5">
    <source>
        <dbReference type="SAM" id="SignalP"/>
    </source>
</evidence>
<evidence type="ECO:0000256" key="2">
    <source>
        <dbReference type="ARBA" id="ARBA00006671"/>
    </source>
</evidence>
<keyword evidence="3 5" id="KW-0732">Signal</keyword>
<reference evidence="7 8" key="1">
    <citation type="submission" date="2019-11" db="EMBL/GenBank/DDBJ databases">
        <title>Epiphytic Pseudomonas syringae from cherry orchards.</title>
        <authorList>
            <person name="Hulin M.T."/>
        </authorList>
    </citation>
    <scope>NUCLEOTIDE SEQUENCE [LARGE SCALE GENOMIC DNA]</scope>
    <source>
        <strain evidence="7 8">PA-6-5B</strain>
    </source>
</reference>
<dbReference type="PANTHER" id="PTHR33420:SF3">
    <property type="entry name" value="FIMBRIAL SUBUNIT ELFA"/>
    <property type="match status" value="1"/>
</dbReference>
<comment type="subcellular location">
    <subcellularLocation>
        <location evidence="1">Fimbrium</location>
    </subcellularLocation>
</comment>
<dbReference type="SUPFAM" id="SSF49401">
    <property type="entry name" value="Bacterial adhesins"/>
    <property type="match status" value="1"/>
</dbReference>
<evidence type="ECO:0000313" key="8">
    <source>
        <dbReference type="Proteomes" id="UP000814003"/>
    </source>
</evidence>
<proteinExistence type="inferred from homology"/>
<dbReference type="InterPro" id="IPR000259">
    <property type="entry name" value="Adhesion_dom_fimbrial"/>
</dbReference>
<feature type="chain" id="PRO_5045562677" evidence="5">
    <location>
        <begin position="25"/>
        <end position="192"/>
    </location>
</feature>
<dbReference type="Gene3D" id="2.60.40.1090">
    <property type="entry name" value="Fimbrial-type adhesion domain"/>
    <property type="match status" value="1"/>
</dbReference>
<gene>
    <name evidence="7" type="ORF">GIW56_20025</name>
</gene>
<keyword evidence="8" id="KW-1185">Reference proteome</keyword>
<evidence type="ECO:0000256" key="4">
    <source>
        <dbReference type="ARBA" id="ARBA00023263"/>
    </source>
</evidence>
<feature type="signal peptide" evidence="5">
    <location>
        <begin position="1"/>
        <end position="24"/>
    </location>
</feature>
<dbReference type="Pfam" id="PF00419">
    <property type="entry name" value="Fimbrial"/>
    <property type="match status" value="1"/>
</dbReference>
<dbReference type="InterPro" id="IPR050263">
    <property type="entry name" value="Bact_Fimbrial_Adh_Pro"/>
</dbReference>
<sequence>MISPIRSCLAASFCCANFSIPALAAGNDVQTAEFQVVGTLLESACYLDTSSRHQALDLGDLNTANFTRIGDQGKPVTLQLKLRGCVRSEGGRRDERLGTLLWSASEPVATLSFSAVTDPDTPELIKVTGAGGFGLRMQDVQGHNLVLGRTAPVWFVSPGESQLTYYIRPERTAAPLRPGVFRASLNVNLSYD</sequence>
<protein>
    <submittedName>
        <fullName evidence="7">Fimbrial protein</fullName>
    </submittedName>
</protein>
<name>A0ABS9F9V4_9PSED</name>
<comment type="caution">
    <text evidence="7">The sequence shown here is derived from an EMBL/GenBank/DDBJ whole genome shotgun (WGS) entry which is preliminary data.</text>
</comment>
<keyword evidence="4" id="KW-0281">Fimbrium</keyword>
<organism evidence="7 8">
    <name type="scientific">Pseudomonas gessardii</name>
    <dbReference type="NCBI Taxonomy" id="78544"/>
    <lineage>
        <taxon>Bacteria</taxon>
        <taxon>Pseudomonadati</taxon>
        <taxon>Pseudomonadota</taxon>
        <taxon>Gammaproteobacteria</taxon>
        <taxon>Pseudomonadales</taxon>
        <taxon>Pseudomonadaceae</taxon>
        <taxon>Pseudomonas</taxon>
    </lineage>
</organism>
<dbReference type="PANTHER" id="PTHR33420">
    <property type="entry name" value="FIMBRIAL SUBUNIT ELFA-RELATED"/>
    <property type="match status" value="1"/>
</dbReference>